<dbReference type="FunFam" id="1.10.1200.10:FF:000003">
    <property type="entry name" value="Acyl carrier protein"/>
    <property type="match status" value="1"/>
</dbReference>
<keyword evidence="9" id="KW-0809">Transit peptide</keyword>
<comment type="pathway">
    <text evidence="2">Lipid metabolism; fatty acid biosynthesis.</text>
</comment>
<dbReference type="GO" id="GO:0000035">
    <property type="term" value="F:acyl binding"/>
    <property type="evidence" value="ECO:0007669"/>
    <property type="project" value="TreeGrafter"/>
</dbReference>
<evidence type="ECO:0000256" key="10">
    <source>
        <dbReference type="ARBA" id="ARBA00022982"/>
    </source>
</evidence>
<dbReference type="AlphaFoldDB" id="A0A5C3NJU3"/>
<evidence type="ECO:0000259" key="15">
    <source>
        <dbReference type="PROSITE" id="PS50075"/>
    </source>
</evidence>
<dbReference type="STRING" id="5364.A0A5C3NJU3"/>
<accession>A0A5C3NJU3</accession>
<comment type="function">
    <text evidence="14">Carrier of the growing fatty acid chain in fatty acid biosynthesis.</text>
</comment>
<dbReference type="PANTHER" id="PTHR20863">
    <property type="entry name" value="ACYL CARRIER PROTEIN"/>
    <property type="match status" value="1"/>
</dbReference>
<evidence type="ECO:0000256" key="9">
    <source>
        <dbReference type="ARBA" id="ARBA00022946"/>
    </source>
</evidence>
<evidence type="ECO:0000313" key="16">
    <source>
        <dbReference type="EMBL" id="TFK57167.1"/>
    </source>
</evidence>
<dbReference type="GO" id="GO:0099128">
    <property type="term" value="C:mitochondrial [2Fe-2S] assembly complex"/>
    <property type="evidence" value="ECO:0007669"/>
    <property type="project" value="UniProtKB-ARBA"/>
</dbReference>
<evidence type="ECO:0000256" key="13">
    <source>
        <dbReference type="ARBA" id="ARBA00023160"/>
    </source>
</evidence>
<dbReference type="Gene3D" id="1.10.1200.10">
    <property type="entry name" value="ACP-like"/>
    <property type="match status" value="1"/>
</dbReference>
<dbReference type="HAMAP" id="MF_01217">
    <property type="entry name" value="Acyl_carrier"/>
    <property type="match status" value="1"/>
</dbReference>
<keyword evidence="7" id="KW-0597">Phosphoprotein</keyword>
<keyword evidence="10" id="KW-0249">Electron transport</keyword>
<keyword evidence="5 14" id="KW-0596">Phosphopantetheine</keyword>
<dbReference type="GO" id="GO:0000036">
    <property type="term" value="F:acyl carrier activity"/>
    <property type="evidence" value="ECO:0007669"/>
    <property type="project" value="TreeGrafter"/>
</dbReference>
<keyword evidence="13 14" id="KW-0275">Fatty acid biosynthesis</keyword>
<dbReference type="EMBL" id="ML213503">
    <property type="protein sequence ID" value="TFK57167.1"/>
    <property type="molecule type" value="Genomic_DNA"/>
</dbReference>
<dbReference type="Pfam" id="PF00550">
    <property type="entry name" value="PP-binding"/>
    <property type="match status" value="1"/>
</dbReference>
<dbReference type="OrthoDB" id="448946at2759"/>
<keyword evidence="8" id="KW-0276">Fatty acid metabolism</keyword>
<protein>
    <recommendedName>
        <fullName evidence="14">Acyl carrier protein</fullName>
    </recommendedName>
</protein>
<dbReference type="InterPro" id="IPR006162">
    <property type="entry name" value="Ppantetheine_attach_site"/>
</dbReference>
<evidence type="ECO:0000256" key="12">
    <source>
        <dbReference type="ARBA" id="ARBA00023128"/>
    </source>
</evidence>
<evidence type="ECO:0000256" key="3">
    <source>
        <dbReference type="ARBA" id="ARBA00010930"/>
    </source>
</evidence>
<dbReference type="PROSITE" id="PS50075">
    <property type="entry name" value="CARRIER"/>
    <property type="match status" value="1"/>
</dbReference>
<dbReference type="PANTHER" id="PTHR20863:SF28">
    <property type="entry name" value="ACYL CARRIER PROTEIN, MITOCHONDRIAL"/>
    <property type="match status" value="1"/>
</dbReference>
<gene>
    <name evidence="16" type="ORF">OE88DRAFT_1640912</name>
</gene>
<organism evidence="16 17">
    <name type="scientific">Heliocybe sulcata</name>
    <dbReference type="NCBI Taxonomy" id="5364"/>
    <lineage>
        <taxon>Eukaryota</taxon>
        <taxon>Fungi</taxon>
        <taxon>Dikarya</taxon>
        <taxon>Basidiomycota</taxon>
        <taxon>Agaricomycotina</taxon>
        <taxon>Agaricomycetes</taxon>
        <taxon>Gloeophyllales</taxon>
        <taxon>Gloeophyllaceae</taxon>
        <taxon>Heliocybe</taxon>
    </lineage>
</organism>
<evidence type="ECO:0000256" key="2">
    <source>
        <dbReference type="ARBA" id="ARBA00005194"/>
    </source>
</evidence>
<evidence type="ECO:0000256" key="1">
    <source>
        <dbReference type="ARBA" id="ARBA00004173"/>
    </source>
</evidence>
<evidence type="ECO:0000256" key="11">
    <source>
        <dbReference type="ARBA" id="ARBA00023098"/>
    </source>
</evidence>
<dbReference type="InterPro" id="IPR003231">
    <property type="entry name" value="ACP"/>
</dbReference>
<keyword evidence="11" id="KW-0443">Lipid metabolism</keyword>
<evidence type="ECO:0000256" key="14">
    <source>
        <dbReference type="RuleBase" id="RU000722"/>
    </source>
</evidence>
<evidence type="ECO:0000256" key="5">
    <source>
        <dbReference type="ARBA" id="ARBA00022450"/>
    </source>
</evidence>
<keyword evidence="17" id="KW-1185">Reference proteome</keyword>
<dbReference type="NCBIfam" id="NF002148">
    <property type="entry name" value="PRK00982.1-2"/>
    <property type="match status" value="1"/>
</dbReference>
<dbReference type="Proteomes" id="UP000305948">
    <property type="component" value="Unassembled WGS sequence"/>
</dbReference>
<name>A0A5C3NJU3_9AGAM</name>
<reference evidence="16 17" key="1">
    <citation type="journal article" date="2019" name="Nat. Ecol. Evol.">
        <title>Megaphylogeny resolves global patterns of mushroom evolution.</title>
        <authorList>
            <person name="Varga T."/>
            <person name="Krizsan K."/>
            <person name="Foldi C."/>
            <person name="Dima B."/>
            <person name="Sanchez-Garcia M."/>
            <person name="Sanchez-Ramirez S."/>
            <person name="Szollosi G.J."/>
            <person name="Szarkandi J.G."/>
            <person name="Papp V."/>
            <person name="Albert L."/>
            <person name="Andreopoulos W."/>
            <person name="Angelini C."/>
            <person name="Antonin V."/>
            <person name="Barry K.W."/>
            <person name="Bougher N.L."/>
            <person name="Buchanan P."/>
            <person name="Buyck B."/>
            <person name="Bense V."/>
            <person name="Catcheside P."/>
            <person name="Chovatia M."/>
            <person name="Cooper J."/>
            <person name="Damon W."/>
            <person name="Desjardin D."/>
            <person name="Finy P."/>
            <person name="Geml J."/>
            <person name="Haridas S."/>
            <person name="Hughes K."/>
            <person name="Justo A."/>
            <person name="Karasinski D."/>
            <person name="Kautmanova I."/>
            <person name="Kiss B."/>
            <person name="Kocsube S."/>
            <person name="Kotiranta H."/>
            <person name="LaButti K.M."/>
            <person name="Lechner B.E."/>
            <person name="Liimatainen K."/>
            <person name="Lipzen A."/>
            <person name="Lukacs Z."/>
            <person name="Mihaltcheva S."/>
            <person name="Morgado L.N."/>
            <person name="Niskanen T."/>
            <person name="Noordeloos M.E."/>
            <person name="Ohm R.A."/>
            <person name="Ortiz-Santana B."/>
            <person name="Ovrebo C."/>
            <person name="Racz N."/>
            <person name="Riley R."/>
            <person name="Savchenko A."/>
            <person name="Shiryaev A."/>
            <person name="Soop K."/>
            <person name="Spirin V."/>
            <person name="Szebenyi C."/>
            <person name="Tomsovsky M."/>
            <person name="Tulloss R.E."/>
            <person name="Uehling J."/>
            <person name="Grigoriev I.V."/>
            <person name="Vagvolgyi C."/>
            <person name="Papp T."/>
            <person name="Martin F.M."/>
            <person name="Miettinen O."/>
            <person name="Hibbett D.S."/>
            <person name="Nagy L.G."/>
        </authorList>
    </citation>
    <scope>NUCLEOTIDE SEQUENCE [LARGE SCALE GENOMIC DNA]</scope>
    <source>
        <strain evidence="16 17">OMC1185</strain>
    </source>
</reference>
<comment type="subcellular location">
    <subcellularLocation>
        <location evidence="1">Mitochondrion</location>
    </subcellularLocation>
</comment>
<dbReference type="InterPro" id="IPR009081">
    <property type="entry name" value="PP-bd_ACP"/>
</dbReference>
<sequence>MSFARFALRTASRASYPRVSLTVANRWSRLPPRSSFSAAAGLSKDQIESRVLEVLKGFEKVDPSKLVTSSRFAEDLGLDSLDAVEVVMAVEEEFSIEIPDAEADEITSVQQAIDYIAKTPEGTLQAIFTLLLPFASAGE</sequence>
<keyword evidence="6 14" id="KW-0444">Lipid biosynthesis</keyword>
<dbReference type="PROSITE" id="PS00012">
    <property type="entry name" value="PHOSPHOPANTETHEINE"/>
    <property type="match status" value="1"/>
</dbReference>
<keyword evidence="12" id="KW-0496">Mitochondrion</keyword>
<feature type="domain" description="Carrier" evidence="15">
    <location>
        <begin position="45"/>
        <end position="120"/>
    </location>
</feature>
<evidence type="ECO:0000256" key="7">
    <source>
        <dbReference type="ARBA" id="ARBA00022553"/>
    </source>
</evidence>
<evidence type="ECO:0000256" key="4">
    <source>
        <dbReference type="ARBA" id="ARBA00022448"/>
    </source>
</evidence>
<evidence type="ECO:0000313" key="17">
    <source>
        <dbReference type="Proteomes" id="UP000305948"/>
    </source>
</evidence>
<proteinExistence type="inferred from homology"/>
<comment type="similarity">
    <text evidence="3">Belongs to the acyl carrier protein (ACP) family.</text>
</comment>
<dbReference type="InterPro" id="IPR036736">
    <property type="entry name" value="ACP-like_sf"/>
</dbReference>
<dbReference type="SUPFAM" id="SSF47336">
    <property type="entry name" value="ACP-like"/>
    <property type="match status" value="1"/>
</dbReference>
<dbReference type="NCBIfam" id="TIGR00517">
    <property type="entry name" value="acyl_carrier"/>
    <property type="match status" value="1"/>
</dbReference>
<evidence type="ECO:0000256" key="6">
    <source>
        <dbReference type="ARBA" id="ARBA00022516"/>
    </source>
</evidence>
<evidence type="ECO:0000256" key="8">
    <source>
        <dbReference type="ARBA" id="ARBA00022832"/>
    </source>
</evidence>
<keyword evidence="4" id="KW-0813">Transport</keyword>